<dbReference type="AlphaFoldDB" id="A0A1I0SNJ6"/>
<organism evidence="5 6">
    <name type="scientific">Rhodococcoides kroppenstedtii</name>
    <dbReference type="NCBI Taxonomy" id="293050"/>
    <lineage>
        <taxon>Bacteria</taxon>
        <taxon>Bacillati</taxon>
        <taxon>Actinomycetota</taxon>
        <taxon>Actinomycetes</taxon>
        <taxon>Mycobacteriales</taxon>
        <taxon>Nocardiaceae</taxon>
        <taxon>Rhodococcoides</taxon>
    </lineage>
</organism>
<dbReference type="SUPFAM" id="SSF53474">
    <property type="entry name" value="alpha/beta-Hydrolases"/>
    <property type="match status" value="1"/>
</dbReference>
<dbReference type="InterPro" id="IPR002168">
    <property type="entry name" value="Lipase_GDXG_HIS_AS"/>
</dbReference>
<protein>
    <submittedName>
        <fullName evidence="5">Acetyl esterase/lipase</fullName>
    </submittedName>
</protein>
<evidence type="ECO:0000256" key="1">
    <source>
        <dbReference type="ARBA" id="ARBA00010515"/>
    </source>
</evidence>
<dbReference type="Proteomes" id="UP000182054">
    <property type="component" value="Unassembled WGS sequence"/>
</dbReference>
<accession>A0A1I0SNJ6</accession>
<feature type="domain" description="Alpha/beta hydrolase fold-3" evidence="4">
    <location>
        <begin position="72"/>
        <end position="268"/>
    </location>
</feature>
<dbReference type="EMBL" id="FOJN01000002">
    <property type="protein sequence ID" value="SFA41101.1"/>
    <property type="molecule type" value="Genomic_DNA"/>
</dbReference>
<evidence type="ECO:0000256" key="2">
    <source>
        <dbReference type="ARBA" id="ARBA00022801"/>
    </source>
</evidence>
<dbReference type="Gene3D" id="3.40.50.1820">
    <property type="entry name" value="alpha/beta hydrolase"/>
    <property type="match status" value="1"/>
</dbReference>
<proteinExistence type="inferred from homology"/>
<dbReference type="PANTHER" id="PTHR48081:SF30">
    <property type="entry name" value="ACETYL-HYDROLASE LIPR-RELATED"/>
    <property type="match status" value="1"/>
</dbReference>
<dbReference type="InterPro" id="IPR033140">
    <property type="entry name" value="Lipase_GDXG_put_SER_AS"/>
</dbReference>
<evidence type="ECO:0000313" key="5">
    <source>
        <dbReference type="EMBL" id="SFA41101.1"/>
    </source>
</evidence>
<dbReference type="RefSeq" id="WP_068364343.1">
    <property type="nucleotide sequence ID" value="NZ_FOJN01000002.1"/>
</dbReference>
<dbReference type="InterPro" id="IPR029058">
    <property type="entry name" value="AB_hydrolase_fold"/>
</dbReference>
<evidence type="ECO:0000259" key="4">
    <source>
        <dbReference type="Pfam" id="PF07859"/>
    </source>
</evidence>
<sequence>MSLPLPVVSRAVGAIFRLALSPHLPTAVHRRVLELLAAGLPLPDGTVARTGRLGGVPVEYVTVGATTRPTTVVYLHGGAYVTGSPRTHRALTATLAQDSGARVVAVDYRLAPEHPHPAALDDALAVVDALLAEGSTPSSLAVAGDSAGGGLAAALTGALVDRGVRPACLALISPWTDPADRDFPADRDLLLDRRWLERSAADYRGHRDAADPGYAPAHRSPVGFPPTLVHVGAAEILHPQVLRYVEALRAADVPTTLTEYPDLWHVAHLQATLTEPAREAVRELGAFVREHLARA</sequence>
<dbReference type="InterPro" id="IPR050300">
    <property type="entry name" value="GDXG_lipolytic_enzyme"/>
</dbReference>
<dbReference type="GO" id="GO:0004806">
    <property type="term" value="F:triacylglycerol lipase activity"/>
    <property type="evidence" value="ECO:0007669"/>
    <property type="project" value="TreeGrafter"/>
</dbReference>
<dbReference type="OrthoDB" id="9803828at2"/>
<feature type="active site" evidence="3">
    <location>
        <position position="146"/>
    </location>
</feature>
<dbReference type="Pfam" id="PF07859">
    <property type="entry name" value="Abhydrolase_3"/>
    <property type="match status" value="1"/>
</dbReference>
<gene>
    <name evidence="5" type="ORF">SAMN05444374_10224</name>
</gene>
<evidence type="ECO:0000256" key="3">
    <source>
        <dbReference type="PROSITE-ProRule" id="PRU10038"/>
    </source>
</evidence>
<dbReference type="GeneID" id="85484509"/>
<reference evidence="5 6" key="1">
    <citation type="submission" date="2016-10" db="EMBL/GenBank/DDBJ databases">
        <authorList>
            <person name="de Groot N.N."/>
        </authorList>
    </citation>
    <scope>NUCLEOTIDE SEQUENCE [LARGE SCALE GENOMIC DNA]</scope>
    <source>
        <strain evidence="5 6">DSM 44908</strain>
    </source>
</reference>
<dbReference type="InterPro" id="IPR013094">
    <property type="entry name" value="AB_hydrolase_3"/>
</dbReference>
<dbReference type="PROSITE" id="PS01173">
    <property type="entry name" value="LIPASE_GDXG_HIS"/>
    <property type="match status" value="1"/>
</dbReference>
<comment type="similarity">
    <text evidence="1">Belongs to the 'GDXG' lipolytic enzyme family.</text>
</comment>
<dbReference type="PANTHER" id="PTHR48081">
    <property type="entry name" value="AB HYDROLASE SUPERFAMILY PROTEIN C4A8.06C"/>
    <property type="match status" value="1"/>
</dbReference>
<dbReference type="PROSITE" id="PS01174">
    <property type="entry name" value="LIPASE_GDXG_SER"/>
    <property type="match status" value="1"/>
</dbReference>
<name>A0A1I0SNJ6_9NOCA</name>
<evidence type="ECO:0000313" key="6">
    <source>
        <dbReference type="Proteomes" id="UP000182054"/>
    </source>
</evidence>
<keyword evidence="2" id="KW-0378">Hydrolase</keyword>